<dbReference type="Proteomes" id="UP001163096">
    <property type="component" value="Chromosome"/>
</dbReference>
<feature type="binding site" evidence="8">
    <location>
        <position position="106"/>
    </location>
    <ligand>
        <name>[4Fe-4S] cluster</name>
        <dbReference type="ChEBI" id="CHEBI:49883"/>
        <note>4Fe-4S-S-AdoMet</note>
    </ligand>
</feature>
<dbReference type="GO" id="GO:0051539">
    <property type="term" value="F:4 iron, 4 sulfur cluster binding"/>
    <property type="evidence" value="ECO:0007669"/>
    <property type="project" value="UniProtKB-KW"/>
</dbReference>
<keyword evidence="7 8" id="KW-0411">Iron-sulfur</keyword>
<evidence type="ECO:0000313" key="10">
    <source>
        <dbReference type="EMBL" id="WAI00818.1"/>
    </source>
</evidence>
<dbReference type="InterPro" id="IPR058240">
    <property type="entry name" value="rSAM_sf"/>
</dbReference>
<feature type="binding site" evidence="8">
    <location>
        <position position="103"/>
    </location>
    <ligand>
        <name>[4Fe-4S] cluster</name>
        <dbReference type="ChEBI" id="CHEBI:49883"/>
        <note>4Fe-4S-S-AdoMet</note>
    </ligand>
</feature>
<keyword evidence="11" id="KW-1185">Reference proteome</keyword>
<dbReference type="InterPro" id="IPR003739">
    <property type="entry name" value="Lys_aminomutase/Glu_NH3_mut"/>
</dbReference>
<dbReference type="KEGG" id="mou:OU421_10390"/>
<evidence type="ECO:0000256" key="6">
    <source>
        <dbReference type="ARBA" id="ARBA00023004"/>
    </source>
</evidence>
<dbReference type="EMBL" id="CP113361">
    <property type="protein sequence ID" value="WAI00818.1"/>
    <property type="molecule type" value="Genomic_DNA"/>
</dbReference>
<accession>A0A9X9T6Y9</accession>
<evidence type="ECO:0000256" key="4">
    <source>
        <dbReference type="ARBA" id="ARBA00022723"/>
    </source>
</evidence>
<evidence type="ECO:0000256" key="3">
    <source>
        <dbReference type="ARBA" id="ARBA00022691"/>
    </source>
</evidence>
<evidence type="ECO:0000313" key="11">
    <source>
        <dbReference type="Proteomes" id="UP001163096"/>
    </source>
</evidence>
<dbReference type="PIRSF" id="PIRSF004911">
    <property type="entry name" value="DUF160"/>
    <property type="match status" value="1"/>
</dbReference>
<keyword evidence="3" id="KW-0949">S-adenosyl-L-methionine</keyword>
<dbReference type="PANTHER" id="PTHR30538">
    <property type="entry name" value="LYSINE 2,3-AMINOMUTASE-RELATED"/>
    <property type="match status" value="1"/>
</dbReference>
<dbReference type="PROSITE" id="PS51918">
    <property type="entry name" value="RADICAL_SAM"/>
    <property type="match status" value="1"/>
</dbReference>
<protein>
    <submittedName>
        <fullName evidence="10">KamA family radical SAM protein</fullName>
    </submittedName>
</protein>
<dbReference type="SUPFAM" id="SSF102114">
    <property type="entry name" value="Radical SAM enzymes"/>
    <property type="match status" value="1"/>
</dbReference>
<sequence length="369" mass="42045">MTHPRYITKIDDIKEIPEDDAAKLRKVEKRFPFRASEYYLSLIDWNNKNDPIRRIILPDIDELDNWGDLDPSTESDNTVLPGIQHKYGPTALMLVSDVCGGICRFCFRKRIFMDAESETINDLSEDLAYIRSHTEISNVLITGGDPLTLATSRLEPIVQQVREIDHVKIIRIGSKMPAYDPCRITGDPSLLKMIEKYSTKEKRIYIMTQFNHPKELTNEALEAVNLLTKAGAKPTNQTPVLRGVNDDPKVLSELLGRLAAAGIAPYYIFQCRPTIGNYHFSVPIEETYHLLEKAKRTCSGLAKRVKFVMSHKSGKIEILATDDKYTYMKYHQAADHNNIGKFMIFAKNPDAKWLEDYGAPLSESTLNYE</sequence>
<evidence type="ECO:0000259" key="9">
    <source>
        <dbReference type="PROSITE" id="PS51918"/>
    </source>
</evidence>
<gene>
    <name evidence="10" type="ORF">OU421_10390</name>
</gene>
<dbReference type="GO" id="GO:0003824">
    <property type="term" value="F:catalytic activity"/>
    <property type="evidence" value="ECO:0007669"/>
    <property type="project" value="InterPro"/>
</dbReference>
<dbReference type="AlphaFoldDB" id="A0A9X9T6Y9"/>
<reference evidence="10" key="1">
    <citation type="submission" date="2022-11" db="EMBL/GenBank/DDBJ databases">
        <title>Complete genome sequence of Methanogenium organophilum DSM 3596.</title>
        <authorList>
            <person name="Chen S.-C."/>
            <person name="Lai S.-J."/>
            <person name="You Y.-T."/>
        </authorList>
    </citation>
    <scope>NUCLEOTIDE SEQUENCE</scope>
    <source>
        <strain evidence="10">DSM 3596</strain>
    </source>
</reference>
<proteinExistence type="predicted"/>
<comment type="cofactor">
    <cofactor evidence="1">
        <name>pyridoxal 5'-phosphate</name>
        <dbReference type="ChEBI" id="CHEBI:597326"/>
    </cofactor>
</comment>
<feature type="domain" description="Radical SAM core" evidence="9">
    <location>
        <begin position="85"/>
        <end position="304"/>
    </location>
</feature>
<evidence type="ECO:0000256" key="2">
    <source>
        <dbReference type="ARBA" id="ARBA00022485"/>
    </source>
</evidence>
<dbReference type="RefSeq" id="WP_268186023.1">
    <property type="nucleotide sequence ID" value="NZ_CP113361.1"/>
</dbReference>
<keyword evidence="5" id="KW-0663">Pyridoxal phosphate</keyword>
<dbReference type="InterPro" id="IPR013785">
    <property type="entry name" value="Aldolase_TIM"/>
</dbReference>
<evidence type="ECO:0000256" key="1">
    <source>
        <dbReference type="ARBA" id="ARBA00001933"/>
    </source>
</evidence>
<dbReference type="PANTHER" id="PTHR30538:SF0">
    <property type="entry name" value="L-LYSINE 2,3-AMINOMUTASE AQ_1632-RELATED"/>
    <property type="match status" value="1"/>
</dbReference>
<dbReference type="SFLD" id="SFLDS00029">
    <property type="entry name" value="Radical_SAM"/>
    <property type="match status" value="1"/>
</dbReference>
<dbReference type="Gene3D" id="3.20.20.70">
    <property type="entry name" value="Aldolase class I"/>
    <property type="match status" value="1"/>
</dbReference>
<evidence type="ECO:0000256" key="5">
    <source>
        <dbReference type="ARBA" id="ARBA00022898"/>
    </source>
</evidence>
<evidence type="ECO:0000256" key="8">
    <source>
        <dbReference type="PIRSR" id="PIRSR004911-1"/>
    </source>
</evidence>
<evidence type="ECO:0000256" key="7">
    <source>
        <dbReference type="ARBA" id="ARBA00023014"/>
    </source>
</evidence>
<name>A0A9X9T6Y9_METOG</name>
<organism evidence="10 11">
    <name type="scientific">Methanogenium organophilum</name>
    <dbReference type="NCBI Taxonomy" id="2199"/>
    <lineage>
        <taxon>Archaea</taxon>
        <taxon>Methanobacteriati</taxon>
        <taxon>Methanobacteriota</taxon>
        <taxon>Stenosarchaea group</taxon>
        <taxon>Methanomicrobia</taxon>
        <taxon>Methanomicrobiales</taxon>
        <taxon>Methanomicrobiaceae</taxon>
        <taxon>Methanogenium</taxon>
    </lineage>
</organism>
<keyword evidence="4 8" id="KW-0479">Metal-binding</keyword>
<dbReference type="Pfam" id="PF04055">
    <property type="entry name" value="Radical_SAM"/>
    <property type="match status" value="1"/>
</dbReference>
<dbReference type="GO" id="GO:0046872">
    <property type="term" value="F:metal ion binding"/>
    <property type="evidence" value="ECO:0007669"/>
    <property type="project" value="UniProtKB-KW"/>
</dbReference>
<dbReference type="NCBIfam" id="TIGR00238">
    <property type="entry name" value="KamA family radical SAM protein"/>
    <property type="match status" value="1"/>
</dbReference>
<dbReference type="SFLD" id="SFLDG01070">
    <property type="entry name" value="PLP-dependent"/>
    <property type="match status" value="1"/>
</dbReference>
<feature type="binding site" evidence="8">
    <location>
        <position position="99"/>
    </location>
    <ligand>
        <name>[4Fe-4S] cluster</name>
        <dbReference type="ChEBI" id="CHEBI:49883"/>
        <note>4Fe-4S-S-AdoMet</note>
    </ligand>
</feature>
<dbReference type="InterPro" id="IPR007197">
    <property type="entry name" value="rSAM"/>
</dbReference>
<dbReference type="CDD" id="cd01335">
    <property type="entry name" value="Radical_SAM"/>
    <property type="match status" value="1"/>
</dbReference>
<dbReference type="GeneID" id="76835514"/>
<keyword evidence="6" id="KW-0408">Iron</keyword>
<keyword evidence="2 8" id="KW-0004">4Fe-4S</keyword>